<accession>A0A7Z2JB47</accession>
<evidence type="ECO:0000313" key="2">
    <source>
        <dbReference type="EMBL" id="QGZ58627.1"/>
    </source>
</evidence>
<evidence type="ECO:0008006" key="4">
    <source>
        <dbReference type="Google" id="ProtNLM"/>
    </source>
</evidence>
<dbReference type="EMBL" id="CP046911">
    <property type="protein sequence ID" value="QGZ58627.1"/>
    <property type="molecule type" value="Genomic_DNA"/>
</dbReference>
<gene>
    <name evidence="2" type="ORF">FAZ97_26990</name>
</gene>
<feature type="compositionally biased region" description="Basic and acidic residues" evidence="1">
    <location>
        <begin position="349"/>
        <end position="359"/>
    </location>
</feature>
<sequence length="376" mass="39959">MREPSTMPEGLAVFELPRPFVAPALRVLRLANTAIDALFYDVGVLLCELLWRGEVVSTQTSPTPTQFNQFGPFSLRGFTSLDLDALSNPEGCILVVDSTKAPFVQRFDSVVEFIEWANSDGQDVKTVTITGVGSSALGSAAFAWNASMALGQRVAAIVPGYGLADMLEQALGGWFGFGVQDWLGSLAQTIMANTVPETAKIGRNLLISAPAHKEATTGAPEFITGNPASDVLHSILERAPAINTLLGHSKGALVISNALRSLGADVTKRLWVATFGCAISESVAVKHYEQYLGILDALGALNSWGHSPDHLVFTHHSTNIAIAFAMPVAILTRVSVALGHGSESAHSQRNQDRRADSRDTGSVAGATRPRVNADND</sequence>
<evidence type="ECO:0000313" key="3">
    <source>
        <dbReference type="Proteomes" id="UP000434209"/>
    </source>
</evidence>
<name>A0A7Z2JB47_9BURK</name>
<organism evidence="2 3">
    <name type="scientific">Paraburkholderia acidiphila</name>
    <dbReference type="NCBI Taxonomy" id="2571747"/>
    <lineage>
        <taxon>Bacteria</taxon>
        <taxon>Pseudomonadati</taxon>
        <taxon>Pseudomonadota</taxon>
        <taxon>Betaproteobacteria</taxon>
        <taxon>Burkholderiales</taxon>
        <taxon>Burkholderiaceae</taxon>
        <taxon>Paraburkholderia</taxon>
    </lineage>
</organism>
<evidence type="ECO:0000256" key="1">
    <source>
        <dbReference type="SAM" id="MobiDB-lite"/>
    </source>
</evidence>
<dbReference type="KEGG" id="pacp:FAZ97_26990"/>
<proteinExistence type="predicted"/>
<keyword evidence="3" id="KW-1185">Reference proteome</keyword>
<dbReference type="OrthoDB" id="9130337at2"/>
<feature type="region of interest" description="Disordered" evidence="1">
    <location>
        <begin position="341"/>
        <end position="376"/>
    </location>
</feature>
<reference evidence="2 3" key="1">
    <citation type="submission" date="2019-12" db="EMBL/GenBank/DDBJ databases">
        <title>Paraburkholderia acidiphila 7Q-K02 sp. nov and Paraburkholderia acidisoli DHF22 sp. nov., two strains isolated from forest soil.</title>
        <authorList>
            <person name="Gao Z."/>
            <person name="Qiu L."/>
        </authorList>
    </citation>
    <scope>NUCLEOTIDE SEQUENCE [LARGE SCALE GENOMIC DNA]</scope>
    <source>
        <strain evidence="2 3">7Q-K02</strain>
    </source>
</reference>
<dbReference type="RefSeq" id="WP_158761634.1">
    <property type="nucleotide sequence ID" value="NZ_CP046911.1"/>
</dbReference>
<protein>
    <recommendedName>
        <fullName evidence="4">Alpha/beta hydrolase family protein</fullName>
    </recommendedName>
</protein>
<dbReference type="Proteomes" id="UP000434209">
    <property type="component" value="Chromosome 3"/>
</dbReference>
<dbReference type="AlphaFoldDB" id="A0A7Z2JB47"/>